<feature type="compositionally biased region" description="Basic and acidic residues" evidence="1">
    <location>
        <begin position="29"/>
        <end position="92"/>
    </location>
</feature>
<dbReference type="AlphaFoldDB" id="A0A9Q8JHX5"/>
<dbReference type="InterPro" id="IPR025580">
    <property type="entry name" value="Gp46"/>
</dbReference>
<dbReference type="Proteomes" id="UP000320012">
    <property type="component" value="Unassembled WGS sequence"/>
</dbReference>
<evidence type="ECO:0000313" key="2">
    <source>
        <dbReference type="EMBL" id="TVV27246.1"/>
    </source>
</evidence>
<comment type="caution">
    <text evidence="2">The sequence shown here is derived from an EMBL/GenBank/DDBJ whole genome shotgun (WGS) entry which is preliminary data.</text>
</comment>
<accession>A0A9Q8JHX5</accession>
<gene>
    <name evidence="2" type="ORF">FO435_04825</name>
</gene>
<feature type="region of interest" description="Disordered" evidence="1">
    <location>
        <begin position="1"/>
        <end position="92"/>
    </location>
</feature>
<reference evidence="2 3" key="1">
    <citation type="submission" date="2019-07" db="EMBL/GenBank/DDBJ databases">
        <title>Genome sequence of Weissella cibaria GK1.</title>
        <authorList>
            <person name="Choi H.-J."/>
        </authorList>
    </citation>
    <scope>NUCLEOTIDE SEQUENCE [LARGE SCALE GENOMIC DNA]</scope>
    <source>
        <strain evidence="2 3">GK1</strain>
    </source>
</reference>
<name>A0A9Q8JHX5_9LACO</name>
<dbReference type="EMBL" id="VNHC01000002">
    <property type="protein sequence ID" value="TVV27246.1"/>
    <property type="molecule type" value="Genomic_DNA"/>
</dbReference>
<dbReference type="Pfam" id="PF14265">
    <property type="entry name" value="DUF4355"/>
    <property type="match status" value="1"/>
</dbReference>
<feature type="compositionally biased region" description="Acidic residues" evidence="1">
    <location>
        <begin position="1"/>
        <end position="10"/>
    </location>
</feature>
<evidence type="ECO:0000256" key="1">
    <source>
        <dbReference type="SAM" id="MobiDB-lite"/>
    </source>
</evidence>
<evidence type="ECO:0000313" key="3">
    <source>
        <dbReference type="Proteomes" id="UP000320012"/>
    </source>
</evidence>
<proteinExistence type="predicted"/>
<organism evidence="2 3">
    <name type="scientific">Weissella cibaria</name>
    <dbReference type="NCBI Taxonomy" id="137591"/>
    <lineage>
        <taxon>Bacteria</taxon>
        <taxon>Bacillati</taxon>
        <taxon>Bacillota</taxon>
        <taxon>Bacilli</taxon>
        <taxon>Lactobacillales</taxon>
        <taxon>Lactobacillaceae</taxon>
        <taxon>Weissella</taxon>
    </lineage>
</organism>
<sequence>MAEVVEDQEQVTDAADNDATPETGNNEKTFTRSELSKMMAAEKAKWENEKQAEVENARNEAERLAKLSKDERSAEMAKKRESELAERERKVQRSELLIETRAQLTSSGLPSEFAEMVMSDDAEQIKNNIKATKTAFDEAVEREVNKRLLQKTPKNGGASGTAMTKADILAIKDTKKRQQAIAEHIDLFGRN</sequence>
<protein>
    <submittedName>
        <fullName evidence="2">DUF4355 domain-containing protein</fullName>
    </submittedName>
</protein>
<dbReference type="RefSeq" id="WP_145463783.1">
    <property type="nucleotide sequence ID" value="NZ_VNHC01000002.1"/>
</dbReference>